<dbReference type="GO" id="GO:0070062">
    <property type="term" value="C:extracellular exosome"/>
    <property type="evidence" value="ECO:0007669"/>
    <property type="project" value="TreeGrafter"/>
</dbReference>
<sequence length="648" mass="69575">MHLTEIHTELGMLMCLKTLLFKEKTPKGLAIVNELLANCAMDAVSGKIVGTFGVWDYVLFALMLLVSAAIGVYYATQERSNADFLMGGRQLSPVPVSVSLTASFMSAIAVLGTPVEIYRYGISFGYMGLTYVLMVVVSAEVFLPVFYELGITSTYEYLELRFNKIIRLFGTVFYIVQTVLYTGIVIYAPALALNQVTGFNLWGSIMATGIVCTFYTTLGGLKAVVWTDVFQIGVMVAGYLAVIIQGTILQGGFSVTWERSQQGGRLDPLSFHPDPRFRHTFWSVLVGGTFVWTTIYGVNQSQVQRYLACKTQRQAKLALYLNLLGLWIILACSVLCGLVMYAQYADCDPLTAGLVSASDQLMPFLVMDILSDFPGVPGLFVSSAFSGTLSTVSSSINALAAVTLEDLIKPRFMNLPEKRLSLVSKGLSVSYGVICIAMAVAASGMGSILQAALMVFGILGGPMLGVFILGILFPCSNDYGAAAGLTAGFLLALWVGVGAQFYPPPVDKTLPLPLNTSGCLWLNQTDSFLNQTIITLLAPTSNGLPPDQPAIASTWYSLSYLYYSAVGTLGVVIVGMFVSVLTGGRKGKEVSPSLLVRSCLPCSWRKSHSDIAVVEKVASAAVPSKPLGKCHTASMGTTNPSFDIGEAM</sequence>
<keyword evidence="10" id="KW-0325">Glycoprotein</keyword>
<comment type="subcellular location">
    <subcellularLocation>
        <location evidence="1">Cell membrane</location>
        <topology evidence="1">Multi-pass membrane protein</topology>
    </subcellularLocation>
</comment>
<evidence type="ECO:0000256" key="7">
    <source>
        <dbReference type="ARBA" id="ARBA00023053"/>
    </source>
</evidence>
<dbReference type="Pfam" id="PF00474">
    <property type="entry name" value="SSF"/>
    <property type="match status" value="1"/>
</dbReference>
<organism evidence="15 16">
    <name type="scientific">Petromyzon marinus</name>
    <name type="common">Sea lamprey</name>
    <dbReference type="NCBI Taxonomy" id="7757"/>
    <lineage>
        <taxon>Eukaryota</taxon>
        <taxon>Metazoa</taxon>
        <taxon>Chordata</taxon>
        <taxon>Craniata</taxon>
        <taxon>Vertebrata</taxon>
        <taxon>Cyclostomata</taxon>
        <taxon>Hyperoartia</taxon>
        <taxon>Petromyzontiformes</taxon>
        <taxon>Petromyzontidae</taxon>
        <taxon>Petromyzon</taxon>
    </lineage>
</organism>
<feature type="transmembrane region" description="Helical" evidence="14">
    <location>
        <begin position="201"/>
        <end position="221"/>
    </location>
</feature>
<keyword evidence="5 14" id="KW-0812">Transmembrane</keyword>
<feature type="transmembrane region" description="Helical" evidence="14">
    <location>
        <begin position="124"/>
        <end position="147"/>
    </location>
</feature>
<dbReference type="PROSITE" id="PS00456">
    <property type="entry name" value="NA_SOLUT_SYMP_1"/>
    <property type="match status" value="1"/>
</dbReference>
<dbReference type="Proteomes" id="UP001318040">
    <property type="component" value="Chromosome 24"/>
</dbReference>
<evidence type="ECO:0000256" key="12">
    <source>
        <dbReference type="ARBA" id="ARBA00036099"/>
    </source>
</evidence>
<evidence type="ECO:0000256" key="6">
    <source>
        <dbReference type="ARBA" id="ARBA00022989"/>
    </source>
</evidence>
<dbReference type="NCBIfam" id="TIGR00813">
    <property type="entry name" value="sss"/>
    <property type="match status" value="1"/>
</dbReference>
<keyword evidence="9 14" id="KW-0472">Membrane</keyword>
<dbReference type="PROSITE" id="PS50283">
    <property type="entry name" value="NA_SOLUT_SYMP_3"/>
    <property type="match status" value="1"/>
</dbReference>
<evidence type="ECO:0000256" key="4">
    <source>
        <dbReference type="ARBA" id="ARBA00022475"/>
    </source>
</evidence>
<protein>
    <submittedName>
        <fullName evidence="16">Sodium-coupled monocarboxylate transporter 1-like</fullName>
    </submittedName>
</protein>
<dbReference type="KEGG" id="pmrn:116945477"/>
<keyword evidence="7" id="KW-0915">Sodium</keyword>
<feature type="transmembrane region" description="Helical" evidence="14">
    <location>
        <begin position="319"/>
        <end position="342"/>
    </location>
</feature>
<dbReference type="InterPro" id="IPR051163">
    <property type="entry name" value="Sodium:Solute_Symporter_SSF"/>
</dbReference>
<evidence type="ECO:0000256" key="11">
    <source>
        <dbReference type="ARBA" id="ARBA00023201"/>
    </source>
</evidence>
<keyword evidence="15" id="KW-1185">Reference proteome</keyword>
<keyword evidence="4" id="KW-1003">Cell membrane</keyword>
<keyword evidence="8" id="KW-0406">Ion transport</keyword>
<proteinExistence type="inferred from homology"/>
<feature type="transmembrane region" description="Helical" evidence="14">
    <location>
        <begin position="479"/>
        <end position="502"/>
    </location>
</feature>
<dbReference type="InterPro" id="IPR038377">
    <property type="entry name" value="Na/Glc_symporter_sf"/>
</dbReference>
<keyword evidence="6 14" id="KW-1133">Transmembrane helix</keyword>
<gene>
    <name evidence="16" type="primary">LOC116945477</name>
</gene>
<dbReference type="Gene3D" id="1.20.1730.10">
    <property type="entry name" value="Sodium/glucose cotransporter"/>
    <property type="match status" value="1"/>
</dbReference>
<evidence type="ECO:0000256" key="10">
    <source>
        <dbReference type="ARBA" id="ARBA00023180"/>
    </source>
</evidence>
<feature type="transmembrane region" description="Helical" evidence="14">
    <location>
        <begin position="57"/>
        <end position="75"/>
    </location>
</feature>
<evidence type="ECO:0000256" key="3">
    <source>
        <dbReference type="ARBA" id="ARBA00022448"/>
    </source>
</evidence>
<dbReference type="PANTHER" id="PTHR42985">
    <property type="entry name" value="SODIUM-COUPLED MONOCARBOXYLATE TRANSPORTER"/>
    <property type="match status" value="1"/>
</dbReference>
<dbReference type="PANTHER" id="PTHR42985:SF10">
    <property type="entry name" value="SODIUM-COUPLED MONOCARBOXYLATE TRANSPORTER 1"/>
    <property type="match status" value="1"/>
</dbReference>
<feature type="transmembrane region" description="Helical" evidence="14">
    <location>
        <begin position="379"/>
        <end position="402"/>
    </location>
</feature>
<name>A0AAJ7WZN5_PETMA</name>
<evidence type="ECO:0000256" key="13">
    <source>
        <dbReference type="RuleBase" id="RU362091"/>
    </source>
</evidence>
<accession>A0AAJ7WZN5</accession>
<comment type="similarity">
    <text evidence="2 13">Belongs to the sodium:solute symporter (SSF) (TC 2.A.21) family.</text>
</comment>
<evidence type="ECO:0000256" key="9">
    <source>
        <dbReference type="ARBA" id="ARBA00023136"/>
    </source>
</evidence>
<evidence type="ECO:0000256" key="1">
    <source>
        <dbReference type="ARBA" id="ARBA00004651"/>
    </source>
</evidence>
<dbReference type="GO" id="GO:0005343">
    <property type="term" value="F:organic acid:sodium symporter activity"/>
    <property type="evidence" value="ECO:0007669"/>
    <property type="project" value="TreeGrafter"/>
</dbReference>
<comment type="catalytic activity">
    <reaction evidence="12">
        <text>iodide(out) + 2 Na(+)(out) = iodide(in) + 2 Na(+)(in)</text>
        <dbReference type="Rhea" id="RHEA:71207"/>
        <dbReference type="ChEBI" id="CHEBI:16382"/>
        <dbReference type="ChEBI" id="CHEBI:29101"/>
    </reaction>
</comment>
<reference evidence="16" key="1">
    <citation type="submission" date="2025-08" db="UniProtKB">
        <authorList>
            <consortium name="RefSeq"/>
        </authorList>
    </citation>
    <scope>IDENTIFICATION</scope>
    <source>
        <tissue evidence="16">Sperm</tissue>
    </source>
</reference>
<evidence type="ECO:0000313" key="15">
    <source>
        <dbReference type="Proteomes" id="UP001318040"/>
    </source>
</evidence>
<dbReference type="GO" id="GO:0015730">
    <property type="term" value="P:propanoate transmembrane transport"/>
    <property type="evidence" value="ECO:0007669"/>
    <property type="project" value="TreeGrafter"/>
</dbReference>
<evidence type="ECO:0000256" key="5">
    <source>
        <dbReference type="ARBA" id="ARBA00022692"/>
    </source>
</evidence>
<feature type="transmembrane region" description="Helical" evidence="14">
    <location>
        <begin position="422"/>
        <end position="442"/>
    </location>
</feature>
<keyword evidence="11" id="KW-0739">Sodium transport</keyword>
<dbReference type="AlphaFoldDB" id="A0AAJ7WZN5"/>
<dbReference type="InterPro" id="IPR001734">
    <property type="entry name" value="Na/solute_symporter"/>
</dbReference>
<dbReference type="GO" id="GO:0005886">
    <property type="term" value="C:plasma membrane"/>
    <property type="evidence" value="ECO:0007669"/>
    <property type="project" value="UniProtKB-SubCell"/>
</dbReference>
<evidence type="ECO:0000256" key="8">
    <source>
        <dbReference type="ARBA" id="ARBA00023065"/>
    </source>
</evidence>
<evidence type="ECO:0000256" key="2">
    <source>
        <dbReference type="ARBA" id="ARBA00006434"/>
    </source>
</evidence>
<feature type="transmembrane region" description="Helical" evidence="14">
    <location>
        <begin position="277"/>
        <end position="298"/>
    </location>
</feature>
<feature type="transmembrane region" description="Helical" evidence="14">
    <location>
        <begin position="168"/>
        <end position="189"/>
    </location>
</feature>
<feature type="transmembrane region" description="Helical" evidence="14">
    <location>
        <begin position="560"/>
        <end position="581"/>
    </location>
</feature>
<keyword evidence="3" id="KW-0813">Transport</keyword>
<feature type="transmembrane region" description="Helical" evidence="14">
    <location>
        <begin position="233"/>
        <end position="257"/>
    </location>
</feature>
<dbReference type="InterPro" id="IPR018212">
    <property type="entry name" value="Na/solute_symporter_CS"/>
</dbReference>
<feature type="transmembrane region" description="Helical" evidence="14">
    <location>
        <begin position="448"/>
        <end position="472"/>
    </location>
</feature>
<evidence type="ECO:0000256" key="14">
    <source>
        <dbReference type="SAM" id="Phobius"/>
    </source>
</evidence>
<dbReference type="RefSeq" id="XP_032815692.1">
    <property type="nucleotide sequence ID" value="XM_032959801.1"/>
</dbReference>
<evidence type="ECO:0000313" key="16">
    <source>
        <dbReference type="RefSeq" id="XP_032815692.1"/>
    </source>
</evidence>
<feature type="transmembrane region" description="Helical" evidence="14">
    <location>
        <begin position="96"/>
        <end position="118"/>
    </location>
</feature>